<protein>
    <submittedName>
        <fullName evidence="1">Iron-containing redox enzyme family protein</fullName>
    </submittedName>
</protein>
<comment type="caution">
    <text evidence="1">The sequence shown here is derived from an EMBL/GenBank/DDBJ whole genome shotgun (WGS) entry which is preliminary data.</text>
</comment>
<organism evidence="1 2">
    <name type="scientific">Nocardioides flavescens</name>
    <dbReference type="NCBI Taxonomy" id="2691959"/>
    <lineage>
        <taxon>Bacteria</taxon>
        <taxon>Bacillati</taxon>
        <taxon>Actinomycetota</taxon>
        <taxon>Actinomycetes</taxon>
        <taxon>Propionibacteriales</taxon>
        <taxon>Nocardioidaceae</taxon>
        <taxon>Nocardioides</taxon>
    </lineage>
</organism>
<evidence type="ECO:0000313" key="2">
    <source>
        <dbReference type="Proteomes" id="UP000473325"/>
    </source>
</evidence>
<dbReference type="RefSeq" id="WP_160879651.1">
    <property type="nucleotide sequence ID" value="NZ_WUEK01000014.1"/>
</dbReference>
<dbReference type="Gene3D" id="1.20.910.10">
    <property type="entry name" value="Heme oxygenase-like"/>
    <property type="match status" value="1"/>
</dbReference>
<evidence type="ECO:0000313" key="1">
    <source>
        <dbReference type="EMBL" id="MXG91728.1"/>
    </source>
</evidence>
<dbReference type="AlphaFoldDB" id="A0A6L7F3B8"/>
<dbReference type="EMBL" id="WUEK01000014">
    <property type="protein sequence ID" value="MXG91728.1"/>
    <property type="molecule type" value="Genomic_DNA"/>
</dbReference>
<name>A0A6L7F3B8_9ACTN</name>
<accession>A0A6L7F3B8</accession>
<dbReference type="InterPro" id="IPR016084">
    <property type="entry name" value="Haem_Oase-like_multi-hlx"/>
</dbReference>
<sequence length="317" mass="35586">MTSLPKPRGRLSDAVLLALRELPEQPVERIDAEPESDDDAAITLWTLHELHYRGFDEVDDRAEWEPELLRVRRRLEERLEAALRERWPGVPDGLDLQRDFFDWVADHDGPSIARHVHTAATRDQVLDLLRVRSVYHLKEADPTTWVVPRLPVGPKAALVELQFDEYGVGDPARLHAVLFAQGMEASGLRADYAAYVDEAPAEILEQNNALSMFGLQRRLRASALGHLAAFEATSSMPSRRMAQGLDRLGFPAEMAAYYTEHVEADAVHEQTALRDICVALVAEEPVLEADVWFGAWACLDLEDRTARRLLSGWGVAA</sequence>
<gene>
    <name evidence="1" type="ORF">GRQ65_19480</name>
</gene>
<dbReference type="SMART" id="SM01236">
    <property type="entry name" value="Haem_oxygenase_2"/>
    <property type="match status" value="1"/>
</dbReference>
<dbReference type="Proteomes" id="UP000473325">
    <property type="component" value="Unassembled WGS sequence"/>
</dbReference>
<dbReference type="Pfam" id="PF14518">
    <property type="entry name" value="Haem_oxygenas_2"/>
    <property type="match status" value="1"/>
</dbReference>
<dbReference type="SUPFAM" id="SSF48613">
    <property type="entry name" value="Heme oxygenase-like"/>
    <property type="match status" value="1"/>
</dbReference>
<reference evidence="1 2" key="1">
    <citation type="submission" date="2019-12" db="EMBL/GenBank/DDBJ databases">
        <authorList>
            <person name="Kun Z."/>
        </authorList>
    </citation>
    <scope>NUCLEOTIDE SEQUENCE [LARGE SCALE GENOMIC DNA]</scope>
    <source>
        <strain evidence="1 2">YIM 123512</strain>
    </source>
</reference>
<keyword evidence="2" id="KW-1185">Reference proteome</keyword>
<proteinExistence type="predicted"/>